<evidence type="ECO:0000313" key="3">
    <source>
        <dbReference type="Proteomes" id="UP000287296"/>
    </source>
</evidence>
<reference evidence="2 3" key="1">
    <citation type="submission" date="2018-12" db="EMBL/GenBank/DDBJ databases">
        <authorList>
            <person name="Sun L."/>
            <person name="Chen Z."/>
        </authorList>
    </citation>
    <scope>NUCLEOTIDE SEQUENCE [LARGE SCALE GENOMIC DNA]</scope>
    <source>
        <strain evidence="2 3">LMG 29736</strain>
    </source>
</reference>
<dbReference type="EMBL" id="BORJ01000001">
    <property type="protein sequence ID" value="GIN94423.1"/>
    <property type="molecule type" value="Genomic_DNA"/>
</dbReference>
<organism evidence="2 3">
    <name type="scientific">Siminovitchia terrae</name>
    <name type="common">Bacillus terrae</name>
    <dbReference type="NCBI Taxonomy" id="1914933"/>
    <lineage>
        <taxon>Bacteria</taxon>
        <taxon>Bacillati</taxon>
        <taxon>Bacillota</taxon>
        <taxon>Bacilli</taxon>
        <taxon>Bacillales</taxon>
        <taxon>Bacillaceae</taxon>
        <taxon>Siminovitchia</taxon>
    </lineage>
</organism>
<protein>
    <submittedName>
        <fullName evidence="2">Uncharacterized protein</fullName>
    </submittedName>
</protein>
<gene>
    <name evidence="2" type="ORF">D5F11_025170</name>
    <name evidence="1" type="ORF">J6TS1_02930</name>
</gene>
<keyword evidence="4" id="KW-1185">Reference proteome</keyword>
<reference evidence="1 4" key="2">
    <citation type="submission" date="2021-03" db="EMBL/GenBank/DDBJ databases">
        <title>Antimicrobial resistance genes in bacteria isolated from Japanese honey, and their potential for conferring macrolide and lincosamide resistance in the American foulbrood pathogen Paenibacillus larvae.</title>
        <authorList>
            <person name="Okamoto M."/>
            <person name="Kumagai M."/>
            <person name="Kanamori H."/>
            <person name="Takamatsu D."/>
        </authorList>
    </citation>
    <scope>NUCLEOTIDE SEQUENCE [LARGE SCALE GENOMIC DNA]</scope>
    <source>
        <strain evidence="1 4">J6TS1</strain>
    </source>
</reference>
<dbReference type="EMBL" id="QYTW02000048">
    <property type="protein sequence ID" value="RST56985.1"/>
    <property type="molecule type" value="Genomic_DNA"/>
</dbReference>
<sequence length="174" mass="20249">MIIKAEIINQPYSGQYKERIYDISSSWNSQNWTWVKFEEENFNEWCGEFRGSPRAVALSKKHNKILVLTSDYLFQVDCYSGELTEYESQPQYQCLTVTPTGDFIIADYYGIEKIESTLNDKIPLKSPIKMDTVKFHGWSNNKLLITCDEFLNWGNQVELELDGNTLEITAKDFT</sequence>
<name>A0A429X190_SIMTE</name>
<dbReference type="Proteomes" id="UP000287296">
    <property type="component" value="Unassembled WGS sequence"/>
</dbReference>
<proteinExistence type="predicted"/>
<accession>A0A429X190</accession>
<evidence type="ECO:0000313" key="2">
    <source>
        <dbReference type="EMBL" id="RST56985.1"/>
    </source>
</evidence>
<dbReference type="RefSeq" id="WP_120119425.1">
    <property type="nucleotide sequence ID" value="NZ_BORI01000003.1"/>
</dbReference>
<dbReference type="AlphaFoldDB" id="A0A429X190"/>
<dbReference type="OrthoDB" id="2082687at2"/>
<comment type="caution">
    <text evidence="2">The sequence shown here is derived from an EMBL/GenBank/DDBJ whole genome shotgun (WGS) entry which is preliminary data.</text>
</comment>
<evidence type="ECO:0000313" key="1">
    <source>
        <dbReference type="EMBL" id="GIN94423.1"/>
    </source>
</evidence>
<dbReference type="Proteomes" id="UP000680670">
    <property type="component" value="Unassembled WGS sequence"/>
</dbReference>
<evidence type="ECO:0000313" key="4">
    <source>
        <dbReference type="Proteomes" id="UP000680670"/>
    </source>
</evidence>